<keyword evidence="3" id="KW-1185">Reference proteome</keyword>
<dbReference type="AlphaFoldDB" id="A0A2I2FHM9"/>
<proteinExistence type="predicted"/>
<keyword evidence="2" id="KW-0378">Hydrolase</keyword>
<dbReference type="Proteomes" id="UP000234585">
    <property type="component" value="Unassembled WGS sequence"/>
</dbReference>
<dbReference type="GeneID" id="36523339"/>
<dbReference type="PANTHER" id="PTHR46112">
    <property type="entry name" value="AMINOPEPTIDASE"/>
    <property type="match status" value="1"/>
</dbReference>
<protein>
    <submittedName>
        <fullName evidence="2">Creatinase/aminopeptidase</fullName>
    </submittedName>
</protein>
<organism evidence="2 3">
    <name type="scientific">Aspergillus candidus</name>
    <dbReference type="NCBI Taxonomy" id="41067"/>
    <lineage>
        <taxon>Eukaryota</taxon>
        <taxon>Fungi</taxon>
        <taxon>Dikarya</taxon>
        <taxon>Ascomycota</taxon>
        <taxon>Pezizomycotina</taxon>
        <taxon>Eurotiomycetes</taxon>
        <taxon>Eurotiomycetidae</taxon>
        <taxon>Eurotiales</taxon>
        <taxon>Aspergillaceae</taxon>
        <taxon>Aspergillus</taxon>
        <taxon>Aspergillus subgen. Circumdati</taxon>
    </lineage>
</organism>
<dbReference type="Gene3D" id="3.90.230.10">
    <property type="entry name" value="Creatinase/methionine aminopeptidase superfamily"/>
    <property type="match status" value="1"/>
</dbReference>
<keyword evidence="2" id="KW-0645">Protease</keyword>
<evidence type="ECO:0000259" key="1">
    <source>
        <dbReference type="Pfam" id="PF00557"/>
    </source>
</evidence>
<dbReference type="InterPro" id="IPR050659">
    <property type="entry name" value="Peptidase_M24B"/>
</dbReference>
<feature type="domain" description="Peptidase M24" evidence="1">
    <location>
        <begin position="14"/>
        <end position="180"/>
    </location>
</feature>
<gene>
    <name evidence="2" type="ORF">BDW47DRAFT_124057</name>
</gene>
<evidence type="ECO:0000313" key="3">
    <source>
        <dbReference type="Proteomes" id="UP000234585"/>
    </source>
</evidence>
<name>A0A2I2FHM9_ASPCN</name>
<dbReference type="PANTHER" id="PTHR46112:SF8">
    <property type="entry name" value="CYTOPLASMIC PEPTIDASE PEPQ-RELATED"/>
    <property type="match status" value="1"/>
</dbReference>
<reference evidence="2 3" key="1">
    <citation type="submission" date="2017-12" db="EMBL/GenBank/DDBJ databases">
        <authorList>
            <consortium name="DOE Joint Genome Institute"/>
            <person name="Haridas S."/>
            <person name="Kjaerbolling I."/>
            <person name="Vesth T.C."/>
            <person name="Frisvad J.C."/>
            <person name="Nybo J.L."/>
            <person name="Theobald S."/>
            <person name="Kuo A."/>
            <person name="Bowyer P."/>
            <person name="Matsuda Y."/>
            <person name="Mondo S."/>
            <person name="Lyhne E.K."/>
            <person name="Kogle M.E."/>
            <person name="Clum A."/>
            <person name="Lipzen A."/>
            <person name="Salamov A."/>
            <person name="Ngan C.Y."/>
            <person name="Daum C."/>
            <person name="Chiniquy J."/>
            <person name="Barry K."/>
            <person name="LaButti K."/>
            <person name="Simmons B.A."/>
            <person name="Magnuson J.K."/>
            <person name="Mortensen U.H."/>
            <person name="Larsen T.O."/>
            <person name="Grigoriev I.V."/>
            <person name="Baker S.E."/>
            <person name="Andersen M.R."/>
            <person name="Nordberg H.P."/>
            <person name="Cantor M.N."/>
            <person name="Hua S.X."/>
        </authorList>
    </citation>
    <scope>NUCLEOTIDE SEQUENCE [LARGE SCALE GENOMIC DNA]</scope>
    <source>
        <strain evidence="2 3">CBS 102.13</strain>
    </source>
</reference>
<dbReference type="Pfam" id="PF00557">
    <property type="entry name" value="Peptidase_M24"/>
    <property type="match status" value="1"/>
</dbReference>
<dbReference type="InterPro" id="IPR000994">
    <property type="entry name" value="Pept_M24"/>
</dbReference>
<evidence type="ECO:0000313" key="2">
    <source>
        <dbReference type="EMBL" id="PLB40124.1"/>
    </source>
</evidence>
<dbReference type="SUPFAM" id="SSF55920">
    <property type="entry name" value="Creatinase/aminopeptidase"/>
    <property type="match status" value="1"/>
</dbReference>
<dbReference type="RefSeq" id="XP_024674136.1">
    <property type="nucleotide sequence ID" value="XM_024816179.1"/>
</dbReference>
<dbReference type="CDD" id="cd01066">
    <property type="entry name" value="APP_MetAP"/>
    <property type="match status" value="1"/>
</dbReference>
<accession>A0A2I2FHM9</accession>
<dbReference type="EMBL" id="KZ559126">
    <property type="protein sequence ID" value="PLB40124.1"/>
    <property type="molecule type" value="Genomic_DNA"/>
</dbReference>
<dbReference type="InterPro" id="IPR036005">
    <property type="entry name" value="Creatinase/aminopeptidase-like"/>
</dbReference>
<dbReference type="OrthoDB" id="2818246at2759"/>
<sequence length="231" mass="25981">MTTTQTETTRATSLRTAESQAITFFTSIQDLIRPGTTETALSKEIHALGASKHNVRTHWHKRLIRSGPNTLRPFADNPPDRTLQSNDILVIDLGPVFADWEADFGRTYVLGDDPAKIKLRDSLMPVWITVRDRYRQRADDITGAELYAIAREEVEKVGYTFGSHIAGHVVGDFPHERIPNDKISLYITEGNHEPLNSVGKDGMRRHWILEIHAHDVEGGFGGFVEQLLTVD</sequence>
<keyword evidence="2" id="KW-0031">Aminopeptidase</keyword>
<dbReference type="GO" id="GO:0004177">
    <property type="term" value="F:aminopeptidase activity"/>
    <property type="evidence" value="ECO:0007669"/>
    <property type="project" value="UniProtKB-KW"/>
</dbReference>